<dbReference type="SMART" id="SM00702">
    <property type="entry name" value="P4Hc"/>
    <property type="match status" value="1"/>
</dbReference>
<sequence length="357" mass="40922">MDLIVTVLKVTPEKLNIRPKFATQCANEQQRASDHAEEKFDHAMNPPVNLSTDRRFIEQIHLKLFKKKLLDIGVYHMQYHMQSRSLMISFKFAVLHVKILAQEVDTVSKNSSCKNQSRRMLGNSVHNQFDNRIRRIAHCVSASLKRYGWVVFDHLLGQIHSQHILEDVKTIYDTPGKFHDGRLVKTKVGSQSTDVRSDKIYWFDNKVDGELVNIGFLIVVLDAIMSRLVDMPCELTGRSKAMVACYPAGGTKYVKHVDNPNGDGRRITAIYYLNQDWKTDDGGILRLYPETALNPVDIEPLADRLVFFWSDARNPHEVLPSFKMRFAVTVWYFDKAEREAARAGPSGNRSSNSRNQE</sequence>
<dbReference type="AlphaFoldDB" id="A0A915L3M8"/>
<keyword evidence="4" id="KW-0223">Dioxygenase</keyword>
<dbReference type="InterPro" id="IPR044862">
    <property type="entry name" value="Pro_4_hyd_alph_FE2OG_OXY"/>
</dbReference>
<keyword evidence="6" id="KW-0408">Iron</keyword>
<dbReference type="WBParaSite" id="nRc.2.0.1.t45102-RA">
    <property type="protein sequence ID" value="nRc.2.0.1.t45102-RA"/>
    <property type="gene ID" value="nRc.2.0.1.g45102"/>
</dbReference>
<dbReference type="OMA" id="ATQCANE"/>
<evidence type="ECO:0000256" key="2">
    <source>
        <dbReference type="ARBA" id="ARBA00022723"/>
    </source>
</evidence>
<dbReference type="GO" id="GO:0008198">
    <property type="term" value="F:ferrous iron binding"/>
    <property type="evidence" value="ECO:0007669"/>
    <property type="project" value="TreeGrafter"/>
</dbReference>
<organism evidence="10 11">
    <name type="scientific">Romanomermis culicivorax</name>
    <name type="common">Nematode worm</name>
    <dbReference type="NCBI Taxonomy" id="13658"/>
    <lineage>
        <taxon>Eukaryota</taxon>
        <taxon>Metazoa</taxon>
        <taxon>Ecdysozoa</taxon>
        <taxon>Nematoda</taxon>
        <taxon>Enoplea</taxon>
        <taxon>Dorylaimia</taxon>
        <taxon>Mermithida</taxon>
        <taxon>Mermithoidea</taxon>
        <taxon>Mermithidae</taxon>
        <taxon>Romanomermis</taxon>
    </lineage>
</organism>
<dbReference type="InterPro" id="IPR006620">
    <property type="entry name" value="Pro_4_hyd_alph"/>
</dbReference>
<evidence type="ECO:0000313" key="10">
    <source>
        <dbReference type="Proteomes" id="UP000887565"/>
    </source>
</evidence>
<dbReference type="GO" id="GO:0160082">
    <property type="term" value="F:hypoxia-inducible factor-proline dioxygenase activity"/>
    <property type="evidence" value="ECO:0007669"/>
    <property type="project" value="UniProtKB-EC"/>
</dbReference>
<evidence type="ECO:0000256" key="3">
    <source>
        <dbReference type="ARBA" id="ARBA00022896"/>
    </source>
</evidence>
<keyword evidence="10" id="KW-1185">Reference proteome</keyword>
<dbReference type="Pfam" id="PF13640">
    <property type="entry name" value="2OG-FeII_Oxy_3"/>
    <property type="match status" value="1"/>
</dbReference>
<dbReference type="InterPro" id="IPR051559">
    <property type="entry name" value="HIF_prolyl_hydroxylases"/>
</dbReference>
<dbReference type="GO" id="GO:0071456">
    <property type="term" value="P:cellular response to hypoxia"/>
    <property type="evidence" value="ECO:0007669"/>
    <property type="project" value="TreeGrafter"/>
</dbReference>
<evidence type="ECO:0000256" key="8">
    <source>
        <dbReference type="ARBA" id="ARBA00049134"/>
    </source>
</evidence>
<dbReference type="PANTHER" id="PTHR12907">
    <property type="entry name" value="EGL NINE HOMOLOG-RELATED"/>
    <property type="match status" value="1"/>
</dbReference>
<protein>
    <recommendedName>
        <fullName evidence="7">hypoxia-inducible factor-proline dioxygenase</fullName>
        <ecNumber evidence="7">1.14.11.29</ecNumber>
    </recommendedName>
</protein>
<proteinExistence type="predicted"/>
<evidence type="ECO:0000256" key="7">
    <source>
        <dbReference type="ARBA" id="ARBA00039004"/>
    </source>
</evidence>
<evidence type="ECO:0000256" key="5">
    <source>
        <dbReference type="ARBA" id="ARBA00023002"/>
    </source>
</evidence>
<comment type="cofactor">
    <cofactor evidence="1">
        <name>L-ascorbate</name>
        <dbReference type="ChEBI" id="CHEBI:38290"/>
    </cofactor>
</comment>
<dbReference type="Proteomes" id="UP000887565">
    <property type="component" value="Unplaced"/>
</dbReference>
<evidence type="ECO:0000313" key="11">
    <source>
        <dbReference type="WBParaSite" id="nRc.2.0.1.t45102-RA"/>
    </source>
</evidence>
<dbReference type="InterPro" id="IPR005123">
    <property type="entry name" value="Oxoglu/Fe-dep_dioxygenase_dom"/>
</dbReference>
<comment type="catalytic activity">
    <reaction evidence="8">
        <text>L-prolyl-[hypoxia-inducible factor alpha subunit] + 2-oxoglutarate + O2 = trans-4-hydroxy-L-prolyl-[hypoxia-inducible factor alpha subunit] + succinate + CO2</text>
        <dbReference type="Rhea" id="RHEA:48400"/>
        <dbReference type="Rhea" id="RHEA-COMP:12093"/>
        <dbReference type="Rhea" id="RHEA-COMP:12094"/>
        <dbReference type="ChEBI" id="CHEBI:15379"/>
        <dbReference type="ChEBI" id="CHEBI:16526"/>
        <dbReference type="ChEBI" id="CHEBI:16810"/>
        <dbReference type="ChEBI" id="CHEBI:30031"/>
        <dbReference type="ChEBI" id="CHEBI:50342"/>
        <dbReference type="ChEBI" id="CHEBI:61965"/>
        <dbReference type="EC" id="1.14.11.29"/>
    </reaction>
</comment>
<dbReference type="GO" id="GO:0031418">
    <property type="term" value="F:L-ascorbic acid binding"/>
    <property type="evidence" value="ECO:0007669"/>
    <property type="project" value="UniProtKB-KW"/>
</dbReference>
<keyword evidence="5" id="KW-0560">Oxidoreductase</keyword>
<accession>A0A915L3M8</accession>
<dbReference type="Gene3D" id="2.60.120.620">
    <property type="entry name" value="q2cbj1_9rhob like domain"/>
    <property type="match status" value="1"/>
</dbReference>
<feature type="domain" description="Fe2OG dioxygenase" evidence="9">
    <location>
        <begin position="237"/>
        <end position="334"/>
    </location>
</feature>
<dbReference type="PANTHER" id="PTHR12907:SF26">
    <property type="entry name" value="HIF PROLYL HYDROXYLASE, ISOFORM C"/>
    <property type="match status" value="1"/>
</dbReference>
<reference evidence="11" key="1">
    <citation type="submission" date="2022-11" db="UniProtKB">
        <authorList>
            <consortium name="WormBaseParasite"/>
        </authorList>
    </citation>
    <scope>IDENTIFICATION</scope>
</reference>
<dbReference type="PROSITE" id="PS51471">
    <property type="entry name" value="FE2OG_OXY"/>
    <property type="match status" value="1"/>
</dbReference>
<evidence type="ECO:0000256" key="4">
    <source>
        <dbReference type="ARBA" id="ARBA00022964"/>
    </source>
</evidence>
<evidence type="ECO:0000256" key="6">
    <source>
        <dbReference type="ARBA" id="ARBA00023004"/>
    </source>
</evidence>
<dbReference type="EC" id="1.14.11.29" evidence="7"/>
<name>A0A915L3M8_ROMCU</name>
<evidence type="ECO:0000256" key="1">
    <source>
        <dbReference type="ARBA" id="ARBA00001961"/>
    </source>
</evidence>
<keyword evidence="2" id="KW-0479">Metal-binding</keyword>
<keyword evidence="3" id="KW-0847">Vitamin C</keyword>
<evidence type="ECO:0000259" key="9">
    <source>
        <dbReference type="PROSITE" id="PS51471"/>
    </source>
</evidence>